<organism evidence="2 3">
    <name type="scientific">Psilocybe cyanescens</name>
    <dbReference type="NCBI Taxonomy" id="93625"/>
    <lineage>
        <taxon>Eukaryota</taxon>
        <taxon>Fungi</taxon>
        <taxon>Dikarya</taxon>
        <taxon>Basidiomycota</taxon>
        <taxon>Agaricomycotina</taxon>
        <taxon>Agaricomycetes</taxon>
        <taxon>Agaricomycetidae</taxon>
        <taxon>Agaricales</taxon>
        <taxon>Agaricineae</taxon>
        <taxon>Strophariaceae</taxon>
        <taxon>Psilocybe</taxon>
    </lineage>
</organism>
<reference evidence="2 3" key="1">
    <citation type="journal article" date="2018" name="Evol. Lett.">
        <title>Horizontal gene cluster transfer increased hallucinogenic mushroom diversity.</title>
        <authorList>
            <person name="Reynolds H.T."/>
            <person name="Vijayakumar V."/>
            <person name="Gluck-Thaler E."/>
            <person name="Korotkin H.B."/>
            <person name="Matheny P.B."/>
            <person name="Slot J.C."/>
        </authorList>
    </citation>
    <scope>NUCLEOTIDE SEQUENCE [LARGE SCALE GENOMIC DNA]</scope>
    <source>
        <strain evidence="2 3">2631</strain>
    </source>
</reference>
<dbReference type="EMBL" id="NHYD01001690">
    <property type="protein sequence ID" value="PPQ90182.1"/>
    <property type="molecule type" value="Genomic_DNA"/>
</dbReference>
<dbReference type="InParanoid" id="A0A409XHE0"/>
<gene>
    <name evidence="2" type="ORF">CVT25_013314</name>
</gene>
<evidence type="ECO:0000313" key="3">
    <source>
        <dbReference type="Proteomes" id="UP000283269"/>
    </source>
</evidence>
<feature type="compositionally biased region" description="Pro residues" evidence="1">
    <location>
        <begin position="25"/>
        <end position="35"/>
    </location>
</feature>
<comment type="caution">
    <text evidence="2">The sequence shown here is derived from an EMBL/GenBank/DDBJ whole genome shotgun (WGS) entry which is preliminary data.</text>
</comment>
<evidence type="ECO:0000313" key="2">
    <source>
        <dbReference type="EMBL" id="PPQ90182.1"/>
    </source>
</evidence>
<accession>A0A409XHE0</accession>
<evidence type="ECO:0000256" key="1">
    <source>
        <dbReference type="SAM" id="MobiDB-lite"/>
    </source>
</evidence>
<dbReference type="Proteomes" id="UP000283269">
    <property type="component" value="Unassembled WGS sequence"/>
</dbReference>
<feature type="compositionally biased region" description="Low complexity" evidence="1">
    <location>
        <begin position="57"/>
        <end position="67"/>
    </location>
</feature>
<sequence>MPSLINLSSSSTMSLHGGIDLASPTLPPPPPPVPSSPSHAHARKGFRGFVQHMGRGSSSSYSNHSSSQTHLPPGYHASVSSSPTGLNLNVAIQLAPSRSCILLTSSPSQTQSPTHSPSGSVDDGLYGYHYRAAACGGLERTIILDANAVAVICVHTQVSSPAAVPIAGTYTSDTLDATNTIHASDTADAIDSNNGGGGLLSLSSLKSKGPKRKLFINGVAMDDTKALEAVKSCCNFVALQIDFVSWIRNVLNLRPAPYRSQIFLEWLKKSSSYKEPNHDQTISDLPTYNVIAMQYKFIIQNFTTPRSNLALPLTYPASAWSIFLIPRLDIRAGWRCGFRRQVRA</sequence>
<name>A0A409XHE0_PSICY</name>
<protein>
    <submittedName>
        <fullName evidence="2">Uncharacterized protein</fullName>
    </submittedName>
</protein>
<feature type="region of interest" description="Disordered" evidence="1">
    <location>
        <begin position="16"/>
        <end position="79"/>
    </location>
</feature>
<proteinExistence type="predicted"/>
<keyword evidence="3" id="KW-1185">Reference proteome</keyword>
<dbReference type="AlphaFoldDB" id="A0A409XHE0"/>